<dbReference type="Proteomes" id="UP001642409">
    <property type="component" value="Unassembled WGS sequence"/>
</dbReference>
<evidence type="ECO:0000313" key="4">
    <source>
        <dbReference type="EMBL" id="CAI9973248.1"/>
    </source>
</evidence>
<accession>A0AA86RGZ9</accession>
<dbReference type="PROSITE" id="PS51450">
    <property type="entry name" value="LRR"/>
    <property type="match status" value="2"/>
</dbReference>
<comment type="caution">
    <text evidence="4">The sequence shown here is derived from an EMBL/GenBank/DDBJ whole genome shotgun (WGS) entry which is preliminary data.</text>
</comment>
<keyword evidence="2" id="KW-0677">Repeat</keyword>
<keyword evidence="6" id="KW-1185">Reference proteome</keyword>
<dbReference type="InterPro" id="IPR032675">
    <property type="entry name" value="LRR_dom_sf"/>
</dbReference>
<dbReference type="PANTHER" id="PTHR11375">
    <property type="entry name" value="ACIDIC LEUCINE-RICH NUCLEAR PHOSPHOPROTEIN 32"/>
    <property type="match status" value="1"/>
</dbReference>
<evidence type="ECO:0000313" key="6">
    <source>
        <dbReference type="Proteomes" id="UP001642409"/>
    </source>
</evidence>
<proteinExistence type="inferred from homology"/>
<sequence>MSAGDLSKSVFELSSKDYRDHIEQIQSKYLRFVKLQNCKVQSLIQFPSLSNLLVLDLSGNQIATLNYSKFWEQLRSLYVLNLSSNKIQLDAELKSLRPLQNLFYLDLSNNKIRDYKQLIFDILPNLQLLDSIIITQLERSFEYAKKFSKSLFFKNARTPLKFEFKNPFNELIYLGNQTVKTLAKCCPVLILQKYIRRYLIQKRKQFIKTNYIKAINKIQAKARHIHNTKAYSKLARMIWLTITNKIKIIQRRFKKIYKYEHEKFRIIRKIRDAQAQICIRSNFHKYMLAKQRINIEKDVDYHKLQLCFAVSFVGEHLQQNLLYQLIKMIYDSASSSFRESAYYSRQPLQPEQLVFRQTNYKFMQGSRNGQDQFKQILVATSKDHKNLACTQTPYTWLVQINNKELSSLFFFLLCQIGQFTYDKENRQQISAFKYGQSIEKQLSVSERQMVNLLMTQNLAPFSLIEKFDPKCKFVICTPKFVVEQAAAITIQGIARRKKAQKEINYNFSDSTLIVGSFKQLSKFGKAARVIQRHAIGRKHAHQSLIFQRMKLAFQSALKNQYFIIKKSTYEKLLLQILKPAAILKEYHSNLTEPVTQAEGKNLFISNSATDNSDLVYKETYWNISPLKRQYLLVNTENSMLYANFSSKLYSTHNMVNEGYVEIKAEYLSPPLNSLLLQQWSDSQHSVNIVACKIKSNTKGKADNDGIAVAGLSCLSGLSGPGSKNPNMDKLMQDLKFEPVIEKINYKALQQNLVADTKVEEFIFNEIPRVMRKSAKFLYRSEYVKISSLPTSNQLDIATKALVFDLTFCDLKGAILSGPYQAKRAQVQIIDNPSLSAEGLKYHCAIYIIKKHVKQLKVRQQVKEKMTKITTLVSKVNELATAGQPKTILHPLDPVATSVQRETASMNLLSLVKKKADKQVVQEERVKQPINVKQPEIRQMSKVQIMREQRNFLDKQFFYDRIVQTSVSQCKKERMAEHNKLIHDAVQQQIQKLPTVRKANVKIRNLISAFKPQQTPVKQKPLKTTVIKCQNSVEYKKEDNKPIKADKPVLPASQKFGTKVMQDFGQSLRSSSEGIRSSFCQLGENRLIQEQLQKRQLTIEQIKDRENAVKSRRK</sequence>
<dbReference type="EMBL" id="CATOUU010001119">
    <property type="protein sequence ID" value="CAI9973248.1"/>
    <property type="molecule type" value="Genomic_DNA"/>
</dbReference>
<dbReference type="SUPFAM" id="SSF52075">
    <property type="entry name" value="Outer arm dynein light chain 1"/>
    <property type="match status" value="1"/>
</dbReference>
<gene>
    <name evidence="5" type="ORF">HINF_LOCUS40729</name>
    <name evidence="4" type="ORF">HINF_LOCUS60893</name>
</gene>
<protein>
    <submittedName>
        <fullName evidence="4">Leucine-rich repeat-containing protein</fullName>
    </submittedName>
    <submittedName>
        <fullName evidence="5">Leucine-rich_repeat-containing protein</fullName>
    </submittedName>
</protein>
<dbReference type="Gene3D" id="3.80.10.10">
    <property type="entry name" value="Ribonuclease Inhibitor"/>
    <property type="match status" value="1"/>
</dbReference>
<dbReference type="InterPro" id="IPR003591">
    <property type="entry name" value="Leu-rich_rpt_typical-subtyp"/>
</dbReference>
<reference evidence="4" key="1">
    <citation type="submission" date="2023-06" db="EMBL/GenBank/DDBJ databases">
        <authorList>
            <person name="Kurt Z."/>
        </authorList>
    </citation>
    <scope>NUCLEOTIDE SEQUENCE</scope>
</reference>
<evidence type="ECO:0000256" key="2">
    <source>
        <dbReference type="ARBA" id="ARBA00022737"/>
    </source>
</evidence>
<dbReference type="AlphaFoldDB" id="A0AA86RGZ9"/>
<dbReference type="GO" id="GO:0042393">
    <property type="term" value="F:histone binding"/>
    <property type="evidence" value="ECO:0007669"/>
    <property type="project" value="TreeGrafter"/>
</dbReference>
<evidence type="ECO:0000256" key="3">
    <source>
        <dbReference type="ARBA" id="ARBA00025777"/>
    </source>
</evidence>
<organism evidence="4">
    <name type="scientific">Hexamita inflata</name>
    <dbReference type="NCBI Taxonomy" id="28002"/>
    <lineage>
        <taxon>Eukaryota</taxon>
        <taxon>Metamonada</taxon>
        <taxon>Diplomonadida</taxon>
        <taxon>Hexamitidae</taxon>
        <taxon>Hexamitinae</taxon>
        <taxon>Hexamita</taxon>
    </lineage>
</organism>
<evidence type="ECO:0000256" key="1">
    <source>
        <dbReference type="ARBA" id="ARBA00022614"/>
    </source>
</evidence>
<dbReference type="GO" id="GO:0005634">
    <property type="term" value="C:nucleus"/>
    <property type="evidence" value="ECO:0007669"/>
    <property type="project" value="TreeGrafter"/>
</dbReference>
<dbReference type="InterPro" id="IPR045081">
    <property type="entry name" value="AN32"/>
</dbReference>
<keyword evidence="1" id="KW-0433">Leucine-rich repeat</keyword>
<evidence type="ECO:0000313" key="5">
    <source>
        <dbReference type="EMBL" id="CAL6044791.1"/>
    </source>
</evidence>
<dbReference type="EMBL" id="CAXDID020000161">
    <property type="protein sequence ID" value="CAL6044791.1"/>
    <property type="molecule type" value="Genomic_DNA"/>
</dbReference>
<comment type="similarity">
    <text evidence="3">Belongs to the ANP32 family.</text>
</comment>
<reference evidence="5 6" key="2">
    <citation type="submission" date="2024-07" db="EMBL/GenBank/DDBJ databases">
        <authorList>
            <person name="Akdeniz Z."/>
        </authorList>
    </citation>
    <scope>NUCLEOTIDE SEQUENCE [LARGE SCALE GENOMIC DNA]</scope>
</reference>
<name>A0AA86RGZ9_9EUKA</name>
<dbReference type="InterPro" id="IPR001611">
    <property type="entry name" value="Leu-rich_rpt"/>
</dbReference>
<dbReference type="SMART" id="SM00369">
    <property type="entry name" value="LRR_TYP"/>
    <property type="match status" value="2"/>
</dbReference>
<dbReference type="PANTHER" id="PTHR11375:SF0">
    <property type="entry name" value="ACIDIC LEUCINE-RICH NUCLEAR PHOSPHOPROTEIN 32 FAMILY MEMBER A"/>
    <property type="match status" value="1"/>
</dbReference>